<comment type="caution">
    <text evidence="5">The sequence shown here is derived from an EMBL/GenBank/DDBJ whole genome shotgun (WGS) entry which is preliminary data.</text>
</comment>
<keyword evidence="2" id="KW-0677">Repeat</keyword>
<gene>
    <name evidence="5" type="ORF">IPO85_08695</name>
</gene>
<dbReference type="InterPro" id="IPR019775">
    <property type="entry name" value="WD40_repeat_CS"/>
</dbReference>
<dbReference type="AlphaFoldDB" id="A0A9D7SA88"/>
<feature type="repeat" description="WD" evidence="3">
    <location>
        <begin position="228"/>
        <end position="260"/>
    </location>
</feature>
<dbReference type="SUPFAM" id="SSF50978">
    <property type="entry name" value="WD40 repeat-like"/>
    <property type="match status" value="1"/>
</dbReference>
<evidence type="ECO:0000256" key="2">
    <source>
        <dbReference type="ARBA" id="ARBA00022737"/>
    </source>
</evidence>
<evidence type="ECO:0000313" key="5">
    <source>
        <dbReference type="EMBL" id="MBK9717574.1"/>
    </source>
</evidence>
<dbReference type="Gene3D" id="2.130.10.10">
    <property type="entry name" value="YVTN repeat-like/Quinoprotein amine dehydrogenase"/>
    <property type="match status" value="4"/>
</dbReference>
<feature type="repeat" description="WD" evidence="3">
    <location>
        <begin position="26"/>
        <end position="58"/>
    </location>
</feature>
<dbReference type="PANTHER" id="PTHR19879:SF9">
    <property type="entry name" value="TRANSCRIPTION INITIATION FACTOR TFIID SUBUNIT 5"/>
    <property type="match status" value="1"/>
</dbReference>
<dbReference type="SMART" id="SM00320">
    <property type="entry name" value="WD40"/>
    <property type="match status" value="14"/>
</dbReference>
<dbReference type="InterPro" id="IPR029030">
    <property type="entry name" value="Caspase-like_dom_sf"/>
</dbReference>
<sequence length="974" mass="107487">MKFYFILILTSFSFVGLSQPAHLVIPKGHLEGVTSVCCSANGKYILSGSRDHTAKVWSTHGLEIETFDFNHEILAVAFSPDEKQIATGSKDGKISIFTVDGKLVVRIDAHKNSINSLFFSPNGKSILSGSSDNTAKLWNTSGQLEHTFPHKKAINSVSFSSDGKFILTGSDDSTAVVWDLSGNKLSTLIGHKGSVKHVSLCLDHEYLVTGGDDSTAILWNTHGDILQVIKHPGKVHSCDFSPDNQTIVSGCYEGKVKIWNKSGKILQEFKAHEWGLTSLCFSPNGKAILSGSDDKTMNMFDLNGHLVQHFQGHSHDIHAACFSQDGNFILTGNGDNTAKLWDILNYKYHNFVGHKKRVVSVAASPNGQYLLTGSEDKTAKLWDKHGKEIRSFELPDEVNSVSFSSDGNSILTGCLTGCTKLWDLTGKELQMFKQEEEVSSAVFLPDGKSIVTASKNGVVKHFDLFGSLIFNFNTKSIINSLSVSFDGKQLFTTNNSGQINIWDLKSGKKVQTLGKLKNKLLSVASSSDGNLIASGNQDGGIELINLSNKTTIYLEGHTSKVYSLDFSPDSRFLLSASEDETTKIWNCKTGKEVASLISLDDTDWVVRTPHGLFDASEGAMLHMDYEVGLEDIALEQLKERYYEPGLLEETFGLIETEYHDVPALKSIALYPDLEGKIEGDLLRVKFLARSGGIGKLSFFINHKEVIEDANPSRKTEIQIDLKTYLKFYEEDTNVITLRVYNEEGWLESHAHDFFYFPYKGSKGSETNVANPKTIIHKGKPHLYALVVGTSDYSGTNLDLRFPDLDATAMAHGLQAVGTRLFDDRVYIRVLSTAGKIPQDISTRANIEKTLKEFAEKAGTGDVVICYFSGHGTTYGQAEKNQFYYLTKDIGSENLSDPEIRNNYTVSSGDLTKWLTAIPAHKEVVIFDACHSGKAVEALSSLGAKDLSPSQIRALDRMKDRSGIFYYFGKCCRRS</sequence>
<dbReference type="GO" id="GO:0004197">
    <property type="term" value="F:cysteine-type endopeptidase activity"/>
    <property type="evidence" value="ECO:0007669"/>
    <property type="project" value="InterPro"/>
</dbReference>
<dbReference type="InterPro" id="IPR036322">
    <property type="entry name" value="WD40_repeat_dom_sf"/>
</dbReference>
<proteinExistence type="predicted"/>
<dbReference type="PROSITE" id="PS50294">
    <property type="entry name" value="WD_REPEATS_REGION"/>
    <property type="match status" value="9"/>
</dbReference>
<feature type="domain" description="Peptidase C14 caspase" evidence="4">
    <location>
        <begin position="783"/>
        <end position="933"/>
    </location>
</feature>
<dbReference type="InterPro" id="IPR001680">
    <property type="entry name" value="WD40_rpt"/>
</dbReference>
<dbReference type="InterPro" id="IPR011047">
    <property type="entry name" value="Quinoprotein_ADH-like_sf"/>
</dbReference>
<accession>A0A9D7SA88</accession>
<dbReference type="PRINTS" id="PR00320">
    <property type="entry name" value="GPROTEINBRPT"/>
</dbReference>
<dbReference type="SUPFAM" id="SSF52129">
    <property type="entry name" value="Caspase-like"/>
    <property type="match status" value="1"/>
</dbReference>
<dbReference type="PROSITE" id="PS50082">
    <property type="entry name" value="WD_REPEATS_2"/>
    <property type="match status" value="11"/>
</dbReference>
<feature type="repeat" description="WD" evidence="3">
    <location>
        <begin position="107"/>
        <end position="139"/>
    </location>
</feature>
<dbReference type="Pfam" id="PF00656">
    <property type="entry name" value="Peptidase_C14"/>
    <property type="match status" value="1"/>
</dbReference>
<feature type="repeat" description="WD" evidence="3">
    <location>
        <begin position="478"/>
        <end position="512"/>
    </location>
</feature>
<keyword evidence="1 3" id="KW-0853">WD repeat</keyword>
<evidence type="ECO:0000259" key="4">
    <source>
        <dbReference type="Pfam" id="PF00656"/>
    </source>
</evidence>
<feature type="repeat" description="WD" evidence="3">
    <location>
        <begin position="554"/>
        <end position="595"/>
    </location>
</feature>
<dbReference type="Pfam" id="PF00400">
    <property type="entry name" value="WD40"/>
    <property type="match status" value="14"/>
</dbReference>
<organism evidence="5 6">
    <name type="scientific">Candidatus Defluviibacterium haderslevense</name>
    <dbReference type="NCBI Taxonomy" id="2981993"/>
    <lineage>
        <taxon>Bacteria</taxon>
        <taxon>Pseudomonadati</taxon>
        <taxon>Bacteroidota</taxon>
        <taxon>Saprospiria</taxon>
        <taxon>Saprospirales</taxon>
        <taxon>Saprospiraceae</taxon>
        <taxon>Candidatus Defluviibacterium</taxon>
    </lineage>
</organism>
<dbReference type="CDD" id="cd00200">
    <property type="entry name" value="WD40"/>
    <property type="match status" value="2"/>
</dbReference>
<dbReference type="GO" id="GO:0006508">
    <property type="term" value="P:proteolysis"/>
    <property type="evidence" value="ECO:0007669"/>
    <property type="project" value="InterPro"/>
</dbReference>
<dbReference type="Gene3D" id="3.40.50.1460">
    <property type="match status" value="1"/>
</dbReference>
<dbReference type="Proteomes" id="UP000808349">
    <property type="component" value="Unassembled WGS sequence"/>
</dbReference>
<feature type="repeat" description="WD" evidence="3">
    <location>
        <begin position="188"/>
        <end position="220"/>
    </location>
</feature>
<evidence type="ECO:0000313" key="6">
    <source>
        <dbReference type="Proteomes" id="UP000808349"/>
    </source>
</evidence>
<dbReference type="EMBL" id="JADKFW010000005">
    <property type="protein sequence ID" value="MBK9717574.1"/>
    <property type="molecule type" value="Genomic_DNA"/>
</dbReference>
<dbReference type="InterPro" id="IPR020472">
    <property type="entry name" value="WD40_PAC1"/>
</dbReference>
<dbReference type="InterPro" id="IPR015943">
    <property type="entry name" value="WD40/YVTN_repeat-like_dom_sf"/>
</dbReference>
<reference evidence="5 6" key="1">
    <citation type="submission" date="2020-10" db="EMBL/GenBank/DDBJ databases">
        <title>Connecting structure to function with the recovery of over 1000 high-quality activated sludge metagenome-assembled genomes encoding full-length rRNA genes using long-read sequencing.</title>
        <authorList>
            <person name="Singleton C.M."/>
            <person name="Petriglieri F."/>
            <person name="Kristensen J.M."/>
            <person name="Kirkegaard R.H."/>
            <person name="Michaelsen T.Y."/>
            <person name="Andersen M.H."/>
            <person name="Karst S.M."/>
            <person name="Dueholm M.S."/>
            <person name="Nielsen P.H."/>
            <person name="Albertsen M."/>
        </authorList>
    </citation>
    <scope>NUCLEOTIDE SEQUENCE [LARGE SCALE GENOMIC DNA]</scope>
    <source>
        <strain evidence="5">Ribe_18-Q3-R11-54_BAT3C.373</strain>
    </source>
</reference>
<dbReference type="SUPFAM" id="SSF50998">
    <property type="entry name" value="Quinoprotein alcohol dehydrogenase-like"/>
    <property type="match status" value="1"/>
</dbReference>
<dbReference type="InterPro" id="IPR011600">
    <property type="entry name" value="Pept_C14_caspase"/>
</dbReference>
<dbReference type="PANTHER" id="PTHR19879">
    <property type="entry name" value="TRANSCRIPTION INITIATION FACTOR TFIID"/>
    <property type="match status" value="1"/>
</dbReference>
<dbReference type="PROSITE" id="PS00678">
    <property type="entry name" value="WD_REPEATS_1"/>
    <property type="match status" value="2"/>
</dbReference>
<feature type="repeat" description="WD" evidence="3">
    <location>
        <begin position="147"/>
        <end position="188"/>
    </location>
</feature>
<protein>
    <submittedName>
        <fullName evidence="5">Caspase family protein</fullName>
    </submittedName>
</protein>
<feature type="repeat" description="WD" evidence="3">
    <location>
        <begin position="351"/>
        <end position="383"/>
    </location>
</feature>
<evidence type="ECO:0000256" key="3">
    <source>
        <dbReference type="PROSITE-ProRule" id="PRU00221"/>
    </source>
</evidence>
<feature type="repeat" description="WD" evidence="3">
    <location>
        <begin position="396"/>
        <end position="432"/>
    </location>
</feature>
<name>A0A9D7SA88_9BACT</name>
<feature type="repeat" description="WD" evidence="3">
    <location>
        <begin position="310"/>
        <end position="343"/>
    </location>
</feature>
<feature type="repeat" description="WD" evidence="3">
    <location>
        <begin position="269"/>
        <end position="303"/>
    </location>
</feature>
<evidence type="ECO:0000256" key="1">
    <source>
        <dbReference type="ARBA" id="ARBA00022574"/>
    </source>
</evidence>